<keyword evidence="1" id="KW-0472">Membrane</keyword>
<organism evidence="2 3">
    <name type="scientific">Candidatus Curtissbacteria bacterium GW2011_GWA1_40_16</name>
    <dbReference type="NCBI Taxonomy" id="1618405"/>
    <lineage>
        <taxon>Bacteria</taxon>
        <taxon>Candidatus Curtissiibacteriota</taxon>
    </lineage>
</organism>
<proteinExistence type="predicted"/>
<evidence type="ECO:0000256" key="1">
    <source>
        <dbReference type="SAM" id="Phobius"/>
    </source>
</evidence>
<dbReference type="Proteomes" id="UP000034531">
    <property type="component" value="Unassembled WGS sequence"/>
</dbReference>
<keyword evidence="1" id="KW-1133">Transmembrane helix</keyword>
<evidence type="ECO:0000313" key="3">
    <source>
        <dbReference type="Proteomes" id="UP000034531"/>
    </source>
</evidence>
<gene>
    <name evidence="2" type="ORF">UT84_C0007G0017</name>
</gene>
<evidence type="ECO:0000313" key="2">
    <source>
        <dbReference type="EMBL" id="KKR50746.1"/>
    </source>
</evidence>
<reference evidence="2 3" key="1">
    <citation type="journal article" date="2015" name="Nature">
        <title>rRNA introns, odd ribosomes, and small enigmatic genomes across a large radiation of phyla.</title>
        <authorList>
            <person name="Brown C.T."/>
            <person name="Hug L.A."/>
            <person name="Thomas B.C."/>
            <person name="Sharon I."/>
            <person name="Castelle C.J."/>
            <person name="Singh A."/>
            <person name="Wilkins M.J."/>
            <person name="Williams K.H."/>
            <person name="Banfield J.F."/>
        </authorList>
    </citation>
    <scope>NUCLEOTIDE SEQUENCE [LARGE SCALE GENOMIC DNA]</scope>
</reference>
<accession>A0A0G0RLJ0</accession>
<dbReference type="AlphaFoldDB" id="A0A0G0RLJ0"/>
<protein>
    <submittedName>
        <fullName evidence="2">ATP synthase subunit b</fullName>
    </submittedName>
</protein>
<keyword evidence="1" id="KW-0812">Transmembrane</keyword>
<sequence>MNLTLPSIQVLFFATLLVNIAFLIILSALFILISKISHESKHHVHEDHLFNKRVAKKIEDEAGEKLDKMIAASAESLEREIRAQLSKLVDRADAESREMTQFVANQEEAIVKESQMMVANIVAKAEKEADVYRRNQIDKVSGQINSIVSSAAKDVLGRSISITEHEDLVSQALERAKKDKFFS</sequence>
<name>A0A0G0RLJ0_9BACT</name>
<feature type="transmembrane region" description="Helical" evidence="1">
    <location>
        <begin position="12"/>
        <end position="33"/>
    </location>
</feature>
<comment type="caution">
    <text evidence="2">The sequence shown here is derived from an EMBL/GenBank/DDBJ whole genome shotgun (WGS) entry which is preliminary data.</text>
</comment>
<dbReference type="EMBL" id="LBYI01000007">
    <property type="protein sequence ID" value="KKR50746.1"/>
    <property type="molecule type" value="Genomic_DNA"/>
</dbReference>